<evidence type="ECO:0000313" key="5">
    <source>
        <dbReference type="EMBL" id="CAI5453233.1"/>
    </source>
</evidence>
<protein>
    <recommendedName>
        <fullName evidence="4">Choline/carnitine acyltransferase domain-containing protein</fullName>
    </recommendedName>
</protein>
<proteinExistence type="predicted"/>
<dbReference type="Gene3D" id="1.10.275.20">
    <property type="entry name" value="Choline/Carnitine o-acyltransferase"/>
    <property type="match status" value="1"/>
</dbReference>
<evidence type="ECO:0000256" key="2">
    <source>
        <dbReference type="ARBA" id="ARBA00023315"/>
    </source>
</evidence>
<dbReference type="Proteomes" id="UP001152747">
    <property type="component" value="Unassembled WGS sequence"/>
</dbReference>
<evidence type="ECO:0000313" key="6">
    <source>
        <dbReference type="Proteomes" id="UP001152747"/>
    </source>
</evidence>
<dbReference type="PROSITE" id="PS00439">
    <property type="entry name" value="ACYLTRANSF_C_1"/>
    <property type="match status" value="1"/>
</dbReference>
<keyword evidence="2" id="KW-0808">Transferase</keyword>
<evidence type="ECO:0000256" key="3">
    <source>
        <dbReference type="ARBA" id="ARBA00048999"/>
    </source>
</evidence>
<comment type="catalytic activity">
    <reaction evidence="3">
        <text>4,8-dimethylnonanoyl-CoA + (R)-carnitine = O-4,8-dimethylnonanoyl-(R)-carnitine + CoA</text>
        <dbReference type="Rhea" id="RHEA:44860"/>
        <dbReference type="ChEBI" id="CHEBI:16347"/>
        <dbReference type="ChEBI" id="CHEBI:57287"/>
        <dbReference type="ChEBI" id="CHEBI:77061"/>
        <dbReference type="ChEBI" id="CHEBI:84654"/>
    </reaction>
</comment>
<dbReference type="InterPro" id="IPR042572">
    <property type="entry name" value="Carn_acyl_trans_N"/>
</dbReference>
<dbReference type="GO" id="GO:0005777">
    <property type="term" value="C:peroxisome"/>
    <property type="evidence" value="ECO:0007669"/>
    <property type="project" value="TreeGrafter"/>
</dbReference>
<feature type="domain" description="Choline/carnitine acyltransferase" evidence="4">
    <location>
        <begin position="13"/>
        <end position="126"/>
    </location>
</feature>
<reference evidence="5" key="1">
    <citation type="submission" date="2022-11" db="EMBL/GenBank/DDBJ databases">
        <authorList>
            <person name="Kikuchi T."/>
        </authorList>
    </citation>
    <scope>NUCLEOTIDE SEQUENCE</scope>
    <source>
        <strain evidence="5">PS1010</strain>
    </source>
</reference>
<name>A0A9P1N6S6_9PELO</name>
<dbReference type="PANTHER" id="PTHR22589">
    <property type="entry name" value="CARNITINE O-ACYLTRANSFERASE"/>
    <property type="match status" value="1"/>
</dbReference>
<keyword evidence="6" id="KW-1185">Reference proteome</keyword>
<evidence type="ECO:0000259" key="4">
    <source>
        <dbReference type="Pfam" id="PF00755"/>
    </source>
</evidence>
<dbReference type="InterPro" id="IPR000542">
    <property type="entry name" value="Carn_acyl_trans"/>
</dbReference>
<organism evidence="5 6">
    <name type="scientific">Caenorhabditis angaria</name>
    <dbReference type="NCBI Taxonomy" id="860376"/>
    <lineage>
        <taxon>Eukaryota</taxon>
        <taxon>Metazoa</taxon>
        <taxon>Ecdysozoa</taxon>
        <taxon>Nematoda</taxon>
        <taxon>Chromadorea</taxon>
        <taxon>Rhabditida</taxon>
        <taxon>Rhabditina</taxon>
        <taxon>Rhabditomorpha</taxon>
        <taxon>Rhabditoidea</taxon>
        <taxon>Rhabditidae</taxon>
        <taxon>Peloderinae</taxon>
        <taxon>Caenorhabditis</taxon>
    </lineage>
</organism>
<sequence>MSTFSRQEQLPSLPVPPLRQSLESYVKSASALLSPEEVVKLREDVLKFENSSLADILQKALENRAKSHRNWLEDWWYNVYTEDRHALIPFVSFGALNTSYTPIDGGQISRAADVLHHWIAVWDRIRK</sequence>
<gene>
    <name evidence="5" type="ORF">CAMP_LOCUS15870</name>
</gene>
<dbReference type="AlphaFoldDB" id="A0A9P1N6S6"/>
<dbReference type="GO" id="GO:0008458">
    <property type="term" value="F:carnitine O-octanoyltransferase activity"/>
    <property type="evidence" value="ECO:0007669"/>
    <property type="project" value="TreeGrafter"/>
</dbReference>
<dbReference type="SUPFAM" id="SSF52777">
    <property type="entry name" value="CoA-dependent acyltransferases"/>
    <property type="match status" value="1"/>
</dbReference>
<evidence type="ECO:0000256" key="1">
    <source>
        <dbReference type="ARBA" id="ARBA00005005"/>
    </source>
</evidence>
<dbReference type="OrthoDB" id="5859922at2759"/>
<keyword evidence="2" id="KW-0012">Acyltransferase</keyword>
<dbReference type="Pfam" id="PF00755">
    <property type="entry name" value="Carn_acyltransf"/>
    <property type="match status" value="1"/>
</dbReference>
<comment type="pathway">
    <text evidence="1">Lipid metabolism; fatty acid beta-oxidation.</text>
</comment>
<dbReference type="InterPro" id="IPR039551">
    <property type="entry name" value="Cho/carn_acyl_trans"/>
</dbReference>
<comment type="caution">
    <text evidence="5">The sequence shown here is derived from an EMBL/GenBank/DDBJ whole genome shotgun (WGS) entry which is preliminary data.</text>
</comment>
<dbReference type="PANTHER" id="PTHR22589:SF67">
    <property type="entry name" value="PEROXISOMAL CARNITINE O-OCTANOYLTRANSFERASE"/>
    <property type="match status" value="1"/>
</dbReference>
<dbReference type="EMBL" id="CANHGI010000005">
    <property type="protein sequence ID" value="CAI5453233.1"/>
    <property type="molecule type" value="Genomic_DNA"/>
</dbReference>
<accession>A0A9P1N6S6</accession>